<dbReference type="PANTHER" id="PTHR43080:SF2">
    <property type="entry name" value="CBS DOMAIN-CONTAINING PROTEIN"/>
    <property type="match status" value="1"/>
</dbReference>
<dbReference type="InterPro" id="IPR046342">
    <property type="entry name" value="CBS_dom_sf"/>
</dbReference>
<evidence type="ECO:0000259" key="3">
    <source>
        <dbReference type="PROSITE" id="PS51371"/>
    </source>
</evidence>
<evidence type="ECO:0000256" key="2">
    <source>
        <dbReference type="PROSITE-ProRule" id="PRU00703"/>
    </source>
</evidence>
<keyword evidence="1 2" id="KW-0129">CBS domain</keyword>
<dbReference type="InterPro" id="IPR051257">
    <property type="entry name" value="Diverse_CBS-Domain"/>
</dbReference>
<dbReference type="EMBL" id="BAABLV010000042">
    <property type="protein sequence ID" value="GAA4907582.1"/>
    <property type="molecule type" value="Genomic_DNA"/>
</dbReference>
<dbReference type="Pfam" id="PF00571">
    <property type="entry name" value="CBS"/>
    <property type="match status" value="2"/>
</dbReference>
<feature type="domain" description="CBS" evidence="3">
    <location>
        <begin position="1"/>
        <end position="58"/>
    </location>
</feature>
<dbReference type="PROSITE" id="PS51371">
    <property type="entry name" value="CBS"/>
    <property type="match status" value="2"/>
</dbReference>
<dbReference type="SMART" id="SM00116">
    <property type="entry name" value="CBS"/>
    <property type="match status" value="2"/>
</dbReference>
<dbReference type="Proteomes" id="UP001501521">
    <property type="component" value="Unassembled WGS sequence"/>
</dbReference>
<dbReference type="Gene3D" id="3.10.580.10">
    <property type="entry name" value="CBS-domain"/>
    <property type="match status" value="1"/>
</dbReference>
<organism evidence="4 5">
    <name type="scientific">Tessaracoccus lubricantis</name>
    <dbReference type="NCBI Taxonomy" id="545543"/>
    <lineage>
        <taxon>Bacteria</taxon>
        <taxon>Bacillati</taxon>
        <taxon>Actinomycetota</taxon>
        <taxon>Actinomycetes</taxon>
        <taxon>Propionibacteriales</taxon>
        <taxon>Propionibacteriaceae</taxon>
        <taxon>Tessaracoccus</taxon>
    </lineage>
</organism>
<proteinExistence type="predicted"/>
<reference evidence="5" key="1">
    <citation type="journal article" date="2019" name="Int. J. Syst. Evol. Microbiol.">
        <title>The Global Catalogue of Microorganisms (GCM) 10K type strain sequencing project: providing services to taxonomists for standard genome sequencing and annotation.</title>
        <authorList>
            <consortium name="The Broad Institute Genomics Platform"/>
            <consortium name="The Broad Institute Genome Sequencing Center for Infectious Disease"/>
            <person name="Wu L."/>
            <person name="Ma J."/>
        </authorList>
    </citation>
    <scope>NUCLEOTIDE SEQUENCE [LARGE SCALE GENOMIC DNA]</scope>
    <source>
        <strain evidence="5">JCM 19125</strain>
    </source>
</reference>
<feature type="domain" description="CBS" evidence="3">
    <location>
        <begin position="66"/>
        <end position="123"/>
    </location>
</feature>
<evidence type="ECO:0000313" key="4">
    <source>
        <dbReference type="EMBL" id="GAA4907582.1"/>
    </source>
</evidence>
<evidence type="ECO:0000256" key="1">
    <source>
        <dbReference type="ARBA" id="ARBA00023122"/>
    </source>
</evidence>
<keyword evidence="5" id="KW-1185">Reference proteome</keyword>
<name>A0ABP9FN15_9ACTN</name>
<protein>
    <submittedName>
        <fullName evidence="4">CBS domain-containing protein</fullName>
    </submittedName>
</protein>
<evidence type="ECO:0000313" key="5">
    <source>
        <dbReference type="Proteomes" id="UP001501521"/>
    </source>
</evidence>
<dbReference type="PANTHER" id="PTHR43080">
    <property type="entry name" value="CBS DOMAIN-CONTAINING PROTEIN CBSX3, MITOCHONDRIAL"/>
    <property type="match status" value="1"/>
</dbReference>
<accession>A0ABP9FN15</accession>
<gene>
    <name evidence="4" type="ORF">GCM10025789_28850</name>
</gene>
<sequence>MSSPAECLAPDDTLADAAKELARHDVGSMPVLDNGRLVGVLTDRDIVVSAIARGMDPSSTRVSEIATADVVSVNVDDDASVVAQVLADHQIRRVPVLDGDEVVGIVAQADVATQLDRSTVGETVEKISEE</sequence>
<dbReference type="SUPFAM" id="SSF54631">
    <property type="entry name" value="CBS-domain pair"/>
    <property type="match status" value="1"/>
</dbReference>
<dbReference type="InterPro" id="IPR000644">
    <property type="entry name" value="CBS_dom"/>
</dbReference>
<comment type="caution">
    <text evidence="4">The sequence shown here is derived from an EMBL/GenBank/DDBJ whole genome shotgun (WGS) entry which is preliminary data.</text>
</comment>